<evidence type="ECO:0000313" key="1">
    <source>
        <dbReference type="EMBL" id="GAU87350.1"/>
    </source>
</evidence>
<keyword evidence="2" id="KW-1185">Reference proteome</keyword>
<sequence>MQVVLVQKSFQQKIKAWKMDFNVTFECNIEVTTKCMVTYDLLTSVRPPIAPIVLCFRLNDLRRSIFFGISRGSSQLFSLRFQVTFTGSSDLALISRASVPFCYAAARIREETSDIELHLYDVSV</sequence>
<evidence type="ECO:0000313" key="2">
    <source>
        <dbReference type="Proteomes" id="UP000186922"/>
    </source>
</evidence>
<name>A0A1D1UFN7_RAMVA</name>
<dbReference type="Proteomes" id="UP000186922">
    <property type="component" value="Unassembled WGS sequence"/>
</dbReference>
<comment type="caution">
    <text evidence="1">The sequence shown here is derived from an EMBL/GenBank/DDBJ whole genome shotgun (WGS) entry which is preliminary data.</text>
</comment>
<organism evidence="1 2">
    <name type="scientific">Ramazzottius varieornatus</name>
    <name type="common">Water bear</name>
    <name type="synonym">Tardigrade</name>
    <dbReference type="NCBI Taxonomy" id="947166"/>
    <lineage>
        <taxon>Eukaryota</taxon>
        <taxon>Metazoa</taxon>
        <taxon>Ecdysozoa</taxon>
        <taxon>Tardigrada</taxon>
        <taxon>Eutardigrada</taxon>
        <taxon>Parachela</taxon>
        <taxon>Hypsibioidea</taxon>
        <taxon>Ramazzottiidae</taxon>
        <taxon>Ramazzottius</taxon>
    </lineage>
</organism>
<proteinExistence type="predicted"/>
<accession>A0A1D1UFN7</accession>
<dbReference type="AlphaFoldDB" id="A0A1D1UFN7"/>
<gene>
    <name evidence="1" type="primary">RvY_00217</name>
    <name evidence="1" type="synonym">RvY_00217.1</name>
    <name evidence="1" type="ORF">RvY_00217-1</name>
</gene>
<dbReference type="EMBL" id="BDGG01000001">
    <property type="protein sequence ID" value="GAU87350.1"/>
    <property type="molecule type" value="Genomic_DNA"/>
</dbReference>
<protein>
    <submittedName>
        <fullName evidence="1">Uncharacterized protein</fullName>
    </submittedName>
</protein>
<reference evidence="1 2" key="1">
    <citation type="journal article" date="2016" name="Nat. Commun.">
        <title>Extremotolerant tardigrade genome and improved radiotolerance of human cultured cells by tardigrade-unique protein.</title>
        <authorList>
            <person name="Hashimoto T."/>
            <person name="Horikawa D.D."/>
            <person name="Saito Y."/>
            <person name="Kuwahara H."/>
            <person name="Kozuka-Hata H."/>
            <person name="Shin-I T."/>
            <person name="Minakuchi Y."/>
            <person name="Ohishi K."/>
            <person name="Motoyama A."/>
            <person name="Aizu T."/>
            <person name="Enomoto A."/>
            <person name="Kondo K."/>
            <person name="Tanaka S."/>
            <person name="Hara Y."/>
            <person name="Koshikawa S."/>
            <person name="Sagara H."/>
            <person name="Miura T."/>
            <person name="Yokobori S."/>
            <person name="Miyagawa K."/>
            <person name="Suzuki Y."/>
            <person name="Kubo T."/>
            <person name="Oyama M."/>
            <person name="Kohara Y."/>
            <person name="Fujiyama A."/>
            <person name="Arakawa K."/>
            <person name="Katayama T."/>
            <person name="Toyoda A."/>
            <person name="Kunieda T."/>
        </authorList>
    </citation>
    <scope>NUCLEOTIDE SEQUENCE [LARGE SCALE GENOMIC DNA]</scope>
    <source>
        <strain evidence="1 2">YOKOZUNA-1</strain>
    </source>
</reference>